<organism evidence="1">
    <name type="scientific">marine sediment metagenome</name>
    <dbReference type="NCBI Taxonomy" id="412755"/>
    <lineage>
        <taxon>unclassified sequences</taxon>
        <taxon>metagenomes</taxon>
        <taxon>ecological metagenomes</taxon>
    </lineage>
</organism>
<protein>
    <submittedName>
        <fullName evidence="1">Uncharacterized protein</fullName>
    </submittedName>
</protein>
<comment type="caution">
    <text evidence="1">The sequence shown here is derived from an EMBL/GenBank/DDBJ whole genome shotgun (WGS) entry which is preliminary data.</text>
</comment>
<dbReference type="EMBL" id="LAZR01004859">
    <property type="protein sequence ID" value="KKN04964.1"/>
    <property type="molecule type" value="Genomic_DNA"/>
</dbReference>
<sequence length="64" mass="7381">MRKYIKVFGKGGKVHRVDKMLRNDWGRISNCGIEYDLGEKISAEKFNATDPADLCKRCFKEGKK</sequence>
<accession>A0A0F9MGD4</accession>
<name>A0A0F9MGD4_9ZZZZ</name>
<proteinExistence type="predicted"/>
<gene>
    <name evidence="1" type="ORF">LCGC14_1091980</name>
</gene>
<dbReference type="AlphaFoldDB" id="A0A0F9MGD4"/>
<reference evidence="1" key="1">
    <citation type="journal article" date="2015" name="Nature">
        <title>Complex archaea that bridge the gap between prokaryotes and eukaryotes.</title>
        <authorList>
            <person name="Spang A."/>
            <person name="Saw J.H."/>
            <person name="Jorgensen S.L."/>
            <person name="Zaremba-Niedzwiedzka K."/>
            <person name="Martijn J."/>
            <person name="Lind A.E."/>
            <person name="van Eijk R."/>
            <person name="Schleper C."/>
            <person name="Guy L."/>
            <person name="Ettema T.J."/>
        </authorList>
    </citation>
    <scope>NUCLEOTIDE SEQUENCE</scope>
</reference>
<evidence type="ECO:0000313" key="1">
    <source>
        <dbReference type="EMBL" id="KKN04964.1"/>
    </source>
</evidence>